<dbReference type="SMART" id="SM00345">
    <property type="entry name" value="HTH_GNTR"/>
    <property type="match status" value="1"/>
</dbReference>
<dbReference type="InterPro" id="IPR036390">
    <property type="entry name" value="WH_DNA-bd_sf"/>
</dbReference>
<keyword evidence="2" id="KW-0238">DNA-binding</keyword>
<sequence length="250" mass="27424">MRGATARRGMARATGKSEAVYERLKGDIESLRLRPGAKLSEVRLGEELGASRTPVREAIRRLAGEGLVDFVPGEVARVAAISLGGVRALFEIRTLLEPRAAALVAASGAADERALTPFHELVERLEEFEESFRALDAAEQARGYRDFYEIAEGFDQAVITTCRNPYLARTIRDLRSQTVRLRHVSHSGPRRMLTSLEEHRALLKAITDGDTEAAEAACRHHLAQTLQALIESLTSEDSPIGGDVQVDVVR</sequence>
<evidence type="ECO:0000256" key="1">
    <source>
        <dbReference type="ARBA" id="ARBA00023015"/>
    </source>
</evidence>
<gene>
    <name evidence="5" type="ORF">SSOG_02200</name>
</gene>
<dbReference type="PANTHER" id="PTHR43537">
    <property type="entry name" value="TRANSCRIPTIONAL REGULATOR, GNTR FAMILY"/>
    <property type="match status" value="1"/>
</dbReference>
<dbReference type="PRINTS" id="PR00035">
    <property type="entry name" value="HTHGNTR"/>
</dbReference>
<dbReference type="AlphaFoldDB" id="D9W6F7"/>
<dbReference type="HOGENOM" id="CLU_017584_5_1_11"/>
<dbReference type="Pfam" id="PF00392">
    <property type="entry name" value="GntR"/>
    <property type="match status" value="1"/>
</dbReference>
<protein>
    <submittedName>
        <fullName evidence="5">GntR family transcriptional regulator</fullName>
    </submittedName>
</protein>
<accession>D9W6F7</accession>
<dbReference type="EMBL" id="GG657754">
    <property type="protein sequence ID" value="EFL22488.1"/>
    <property type="molecule type" value="Genomic_DNA"/>
</dbReference>
<dbReference type="SUPFAM" id="SSF48008">
    <property type="entry name" value="GntR ligand-binding domain-like"/>
    <property type="match status" value="1"/>
</dbReference>
<dbReference type="Gene3D" id="1.10.10.10">
    <property type="entry name" value="Winged helix-like DNA-binding domain superfamily/Winged helix DNA-binding domain"/>
    <property type="match status" value="1"/>
</dbReference>
<evidence type="ECO:0000256" key="2">
    <source>
        <dbReference type="ARBA" id="ARBA00023125"/>
    </source>
</evidence>
<dbReference type="Gene3D" id="1.20.120.530">
    <property type="entry name" value="GntR ligand-binding domain-like"/>
    <property type="match status" value="1"/>
</dbReference>
<proteinExistence type="predicted"/>
<dbReference type="Pfam" id="PF07729">
    <property type="entry name" value="FCD"/>
    <property type="match status" value="1"/>
</dbReference>
<feature type="domain" description="HTH gntR-type" evidence="4">
    <location>
        <begin position="14"/>
        <end position="81"/>
    </location>
</feature>
<dbReference type="STRING" id="457427.SSOG_02200"/>
<name>D9W6F7_9ACTN</name>
<evidence type="ECO:0000256" key="3">
    <source>
        <dbReference type="ARBA" id="ARBA00023163"/>
    </source>
</evidence>
<dbReference type="Proteomes" id="UP000003963">
    <property type="component" value="Unassembled WGS sequence"/>
</dbReference>
<dbReference type="InterPro" id="IPR000524">
    <property type="entry name" value="Tscrpt_reg_HTH_GntR"/>
</dbReference>
<dbReference type="SUPFAM" id="SSF46785">
    <property type="entry name" value="Winged helix' DNA-binding domain"/>
    <property type="match status" value="1"/>
</dbReference>
<dbReference type="PROSITE" id="PS50949">
    <property type="entry name" value="HTH_GNTR"/>
    <property type="match status" value="1"/>
</dbReference>
<evidence type="ECO:0000259" key="4">
    <source>
        <dbReference type="PROSITE" id="PS50949"/>
    </source>
</evidence>
<dbReference type="GO" id="GO:0003700">
    <property type="term" value="F:DNA-binding transcription factor activity"/>
    <property type="evidence" value="ECO:0007669"/>
    <property type="project" value="InterPro"/>
</dbReference>
<keyword evidence="3" id="KW-0804">Transcription</keyword>
<dbReference type="GO" id="GO:0003677">
    <property type="term" value="F:DNA binding"/>
    <property type="evidence" value="ECO:0007669"/>
    <property type="project" value="UniProtKB-KW"/>
</dbReference>
<organism evidence="5 6">
    <name type="scientific">Streptomyces himastatinicus ATCC 53653</name>
    <dbReference type="NCBI Taxonomy" id="457427"/>
    <lineage>
        <taxon>Bacteria</taxon>
        <taxon>Bacillati</taxon>
        <taxon>Actinomycetota</taxon>
        <taxon>Actinomycetes</taxon>
        <taxon>Kitasatosporales</taxon>
        <taxon>Streptomycetaceae</taxon>
        <taxon>Streptomyces</taxon>
        <taxon>Streptomyces violaceusniger group</taxon>
    </lineage>
</organism>
<keyword evidence="1" id="KW-0805">Transcription regulation</keyword>
<dbReference type="InterPro" id="IPR036388">
    <property type="entry name" value="WH-like_DNA-bd_sf"/>
</dbReference>
<reference evidence="5 6" key="1">
    <citation type="submission" date="2009-02" db="EMBL/GenBank/DDBJ databases">
        <title>Annotation of Streptomyces hygroscopicus strain ATCC 53653.</title>
        <authorList>
            <consortium name="The Broad Institute Genome Sequencing Platform"/>
            <consortium name="Broad Institute Microbial Sequencing Center"/>
            <person name="Fischbach M."/>
            <person name="Godfrey P."/>
            <person name="Ward D."/>
            <person name="Young S."/>
            <person name="Zeng Q."/>
            <person name="Koehrsen M."/>
            <person name="Alvarado L."/>
            <person name="Berlin A.M."/>
            <person name="Bochicchio J."/>
            <person name="Borenstein D."/>
            <person name="Chapman S.B."/>
            <person name="Chen Z."/>
            <person name="Engels R."/>
            <person name="Freedman E."/>
            <person name="Gellesch M."/>
            <person name="Goldberg J."/>
            <person name="Griggs A."/>
            <person name="Gujja S."/>
            <person name="Heilman E.R."/>
            <person name="Heiman D.I."/>
            <person name="Hepburn T.A."/>
            <person name="Howarth C."/>
            <person name="Jen D."/>
            <person name="Larson L."/>
            <person name="Lewis B."/>
            <person name="Mehta T."/>
            <person name="Park D."/>
            <person name="Pearson M."/>
            <person name="Richards J."/>
            <person name="Roberts A."/>
            <person name="Saif S."/>
            <person name="Shea T.D."/>
            <person name="Shenoy N."/>
            <person name="Sisk P."/>
            <person name="Stolte C."/>
            <person name="Sykes S.N."/>
            <person name="Thomson T."/>
            <person name="Walk T."/>
            <person name="White J."/>
            <person name="Yandava C."/>
            <person name="Straight P."/>
            <person name="Clardy J."/>
            <person name="Hung D."/>
            <person name="Kolter R."/>
            <person name="Mekalanos J."/>
            <person name="Walker S."/>
            <person name="Walsh C.T."/>
            <person name="Wieland-Brown L.C."/>
            <person name="Haas B."/>
            <person name="Nusbaum C."/>
            <person name="Birren B."/>
        </authorList>
    </citation>
    <scope>NUCLEOTIDE SEQUENCE [LARGE SCALE GENOMIC DNA]</scope>
    <source>
        <strain evidence="5 6">ATCC 53653</strain>
    </source>
</reference>
<dbReference type="InterPro" id="IPR008920">
    <property type="entry name" value="TF_FadR/GntR_C"/>
</dbReference>
<dbReference type="InterPro" id="IPR011711">
    <property type="entry name" value="GntR_C"/>
</dbReference>
<keyword evidence="6" id="KW-1185">Reference proteome</keyword>
<dbReference type="SMART" id="SM00895">
    <property type="entry name" value="FCD"/>
    <property type="match status" value="1"/>
</dbReference>
<evidence type="ECO:0000313" key="6">
    <source>
        <dbReference type="Proteomes" id="UP000003963"/>
    </source>
</evidence>
<evidence type="ECO:0000313" key="5">
    <source>
        <dbReference type="EMBL" id="EFL22488.1"/>
    </source>
</evidence>
<dbReference type="PANTHER" id="PTHR43537:SF24">
    <property type="entry name" value="GLUCONATE OPERON TRANSCRIPTIONAL REPRESSOR"/>
    <property type="match status" value="1"/>
</dbReference>
<dbReference type="CDD" id="cd07377">
    <property type="entry name" value="WHTH_GntR"/>
    <property type="match status" value="1"/>
</dbReference>